<name>D6ZEX0_SEGRD</name>
<reference evidence="2 3" key="1">
    <citation type="journal article" date="2010" name="Stand. Genomic Sci.">
        <title>Complete genome sequence of Segniliparus rotundus type strain (CDC 1076).</title>
        <authorList>
            <person name="Sikorski J."/>
            <person name="Lapidus A."/>
            <person name="Copeland A."/>
            <person name="Misra M."/>
            <person name="Glavina Del Rio T."/>
            <person name="Nolan M."/>
            <person name="Lucas S."/>
            <person name="Chen F."/>
            <person name="Tice H."/>
            <person name="Cheng J.F."/>
            <person name="Jando M."/>
            <person name="Schneider S."/>
            <person name="Bruce D."/>
            <person name="Goodwin L."/>
            <person name="Pitluck S."/>
            <person name="Liolios K."/>
            <person name="Mikhailova N."/>
            <person name="Pati A."/>
            <person name="Ivanova N."/>
            <person name="Mavromatis K."/>
            <person name="Chen A."/>
            <person name="Palaniappan K."/>
            <person name="Chertkov O."/>
            <person name="Land M."/>
            <person name="Hauser L."/>
            <person name="Chang Y.J."/>
            <person name="Jeffries C.D."/>
            <person name="Brettin T."/>
            <person name="Detter J.C."/>
            <person name="Han C."/>
            <person name="Rohde M."/>
            <person name="Goker M."/>
            <person name="Bristow J."/>
            <person name="Eisen J.A."/>
            <person name="Markowitz V."/>
            <person name="Hugenholtz P."/>
            <person name="Kyrpides N.C."/>
            <person name="Klenk H.P."/>
        </authorList>
    </citation>
    <scope>NUCLEOTIDE SEQUENCE [LARGE SCALE GENOMIC DNA]</scope>
    <source>
        <strain evidence="3">ATCC BAA-972 / CDC 1076 / CIP 108378 / DSM 44985 / JCM 13578</strain>
    </source>
</reference>
<gene>
    <name evidence="2" type="ordered locus">Srot_1021</name>
</gene>
<dbReference type="HOGENOM" id="CLU_1980013_0_0_11"/>
<dbReference type="AlphaFoldDB" id="D6ZEX0"/>
<dbReference type="OrthoDB" id="9773060at2"/>
<keyword evidence="3" id="KW-1185">Reference proteome</keyword>
<dbReference type="EMBL" id="CP001958">
    <property type="protein sequence ID" value="ADG97494.1"/>
    <property type="molecule type" value="Genomic_DNA"/>
</dbReference>
<dbReference type="eggNOG" id="COG1475">
    <property type="taxonomic scope" value="Bacteria"/>
</dbReference>
<dbReference type="KEGG" id="srt:Srot_1021"/>
<accession>D6ZEX0</accession>
<evidence type="ECO:0000313" key="2">
    <source>
        <dbReference type="EMBL" id="ADG97494.1"/>
    </source>
</evidence>
<evidence type="ECO:0000256" key="1">
    <source>
        <dbReference type="SAM" id="MobiDB-lite"/>
    </source>
</evidence>
<protein>
    <submittedName>
        <fullName evidence="2">ParB-like nuclease</fullName>
    </submittedName>
</protein>
<organism evidence="2 3">
    <name type="scientific">Segniliparus rotundus (strain ATCC BAA-972 / CDC 1076 / CIP 108378 / DSM 44985 / JCM 13578)</name>
    <dbReference type="NCBI Taxonomy" id="640132"/>
    <lineage>
        <taxon>Bacteria</taxon>
        <taxon>Bacillati</taxon>
        <taxon>Actinomycetota</taxon>
        <taxon>Actinomycetes</taxon>
        <taxon>Mycobacteriales</taxon>
        <taxon>Segniliparaceae</taxon>
        <taxon>Segniliparus</taxon>
    </lineage>
</organism>
<evidence type="ECO:0000313" key="3">
    <source>
        <dbReference type="Proteomes" id="UP000002247"/>
    </source>
</evidence>
<feature type="region of interest" description="Disordered" evidence="1">
    <location>
        <begin position="27"/>
        <end position="59"/>
    </location>
</feature>
<dbReference type="RefSeq" id="WP_013137950.1">
    <property type="nucleotide sequence ID" value="NC_014168.1"/>
</dbReference>
<dbReference type="Proteomes" id="UP000002247">
    <property type="component" value="Chromosome"/>
</dbReference>
<sequence length="126" mass="13521">MQRKPFTPTEAEAMASAIEAALRPVAQERKAHGQTAPGKPKGENACEDSAQALQPEPKSREVAAQAVGYSHDTISKVRKFKDLADDPETPDEVREAARCSLGEMDTTGSVAGPHHRVMRVLEAESG</sequence>
<proteinExistence type="predicted"/>